<dbReference type="PIRSF" id="PIRSF036573">
    <property type="entry name" value="REV1"/>
    <property type="match status" value="1"/>
</dbReference>
<evidence type="ECO:0000256" key="3">
    <source>
        <dbReference type="ARBA" id="ARBA00020399"/>
    </source>
</evidence>
<dbReference type="SUPFAM" id="SSF52113">
    <property type="entry name" value="BRCT domain"/>
    <property type="match status" value="1"/>
</dbReference>
<feature type="compositionally biased region" description="Low complexity" evidence="15">
    <location>
        <begin position="342"/>
        <end position="352"/>
    </location>
</feature>
<evidence type="ECO:0000256" key="12">
    <source>
        <dbReference type="ARBA" id="ARBA00023242"/>
    </source>
</evidence>
<dbReference type="Gene3D" id="3.40.1170.60">
    <property type="match status" value="1"/>
</dbReference>
<evidence type="ECO:0000256" key="1">
    <source>
        <dbReference type="ARBA" id="ARBA00004123"/>
    </source>
</evidence>
<keyword evidence="4 13" id="KW-0237">DNA synthesis</keyword>
<feature type="region of interest" description="Disordered" evidence="15">
    <location>
        <begin position="775"/>
        <end position="835"/>
    </location>
</feature>
<dbReference type="GO" id="GO:0005634">
    <property type="term" value="C:nucleus"/>
    <property type="evidence" value="ECO:0007669"/>
    <property type="project" value="UniProtKB-SubCell"/>
</dbReference>
<dbReference type="PROSITE" id="PS50172">
    <property type="entry name" value="BRCT"/>
    <property type="match status" value="1"/>
</dbReference>
<dbReference type="GO" id="GO:0003887">
    <property type="term" value="F:DNA-directed DNA polymerase activity"/>
    <property type="evidence" value="ECO:0007669"/>
    <property type="project" value="InterPro"/>
</dbReference>
<dbReference type="Gene3D" id="3.40.50.10190">
    <property type="entry name" value="BRCT domain"/>
    <property type="match status" value="1"/>
</dbReference>
<dbReference type="SUPFAM" id="SSF100879">
    <property type="entry name" value="Lesion bypass DNA polymerase (Y-family), little finger domain"/>
    <property type="match status" value="1"/>
</dbReference>
<feature type="compositionally biased region" description="Polar residues" evidence="15">
    <location>
        <begin position="803"/>
        <end position="812"/>
    </location>
</feature>
<evidence type="ECO:0000256" key="5">
    <source>
        <dbReference type="ARBA" id="ARBA00022679"/>
    </source>
</evidence>
<feature type="region of interest" description="Disordered" evidence="15">
    <location>
        <begin position="342"/>
        <end position="361"/>
    </location>
</feature>
<dbReference type="Pfam" id="PF00533">
    <property type="entry name" value="BRCT"/>
    <property type="match status" value="1"/>
</dbReference>
<dbReference type="FunFam" id="3.30.1490.100:FF:000001">
    <property type="entry name" value="DNA repair protein REV1"/>
    <property type="match status" value="1"/>
</dbReference>
<dbReference type="PANTHER" id="PTHR45990">
    <property type="entry name" value="DNA REPAIR PROTEIN REV1"/>
    <property type="match status" value="1"/>
</dbReference>
<dbReference type="Pfam" id="PF14377">
    <property type="entry name" value="UBM"/>
    <property type="match status" value="1"/>
</dbReference>
<evidence type="ECO:0000256" key="10">
    <source>
        <dbReference type="ARBA" id="ARBA00023125"/>
    </source>
</evidence>
<dbReference type="CDD" id="cd17719">
    <property type="entry name" value="BRCT_Rev1"/>
    <property type="match status" value="1"/>
</dbReference>
<dbReference type="InterPro" id="IPR031991">
    <property type="entry name" value="Rev1_C"/>
</dbReference>
<dbReference type="GO" id="GO:0003684">
    <property type="term" value="F:damaged DNA binding"/>
    <property type="evidence" value="ECO:0007669"/>
    <property type="project" value="UniProtKB-UniRule"/>
</dbReference>
<dbReference type="InterPro" id="IPR043502">
    <property type="entry name" value="DNA/RNA_pol_sf"/>
</dbReference>
<dbReference type="InterPro" id="IPR012112">
    <property type="entry name" value="REV1"/>
</dbReference>
<feature type="binding site" evidence="14">
    <location>
        <position position="310"/>
    </location>
    <ligand>
        <name>Mg(2+)</name>
        <dbReference type="ChEBI" id="CHEBI:18420"/>
        <label>1</label>
    </ligand>
</feature>
<evidence type="ECO:0000259" key="17">
    <source>
        <dbReference type="PROSITE" id="PS50173"/>
    </source>
</evidence>
<dbReference type="GO" id="GO:0070987">
    <property type="term" value="P:error-free translesion synthesis"/>
    <property type="evidence" value="ECO:0007669"/>
    <property type="project" value="TreeGrafter"/>
</dbReference>
<keyword evidence="9 14" id="KW-0460">Magnesium</keyword>
<evidence type="ECO:0000256" key="6">
    <source>
        <dbReference type="ARBA" id="ARBA00022695"/>
    </source>
</evidence>
<evidence type="ECO:0000256" key="7">
    <source>
        <dbReference type="ARBA" id="ARBA00022723"/>
    </source>
</evidence>
<evidence type="ECO:0000256" key="2">
    <source>
        <dbReference type="ARBA" id="ARBA00010945"/>
    </source>
</evidence>
<dbReference type="InterPro" id="IPR017961">
    <property type="entry name" value="DNA_pol_Y-fam_little_finger"/>
</dbReference>
<keyword evidence="6 13" id="KW-0548">Nucleotidyltransferase</keyword>
<dbReference type="Pfam" id="PF16727">
    <property type="entry name" value="REV1_C"/>
    <property type="match status" value="1"/>
</dbReference>
<keyword evidence="12 13" id="KW-0539">Nucleus</keyword>
<dbReference type="GO" id="GO:0017125">
    <property type="term" value="F:deoxycytidyl transferase activity"/>
    <property type="evidence" value="ECO:0007669"/>
    <property type="project" value="TreeGrafter"/>
</dbReference>
<dbReference type="OrthoDB" id="6487178at2759"/>
<feature type="compositionally biased region" description="Basic and acidic residues" evidence="15">
    <location>
        <begin position="775"/>
        <end position="786"/>
    </location>
</feature>
<dbReference type="InterPro" id="IPR038401">
    <property type="entry name" value="Rev1_C_sf"/>
</dbReference>
<evidence type="ECO:0000313" key="19">
    <source>
        <dbReference type="Proteomes" id="UP000821853"/>
    </source>
</evidence>
<dbReference type="InterPro" id="IPR001357">
    <property type="entry name" value="BRCT_dom"/>
</dbReference>
<feature type="compositionally biased region" description="Basic and acidic residues" evidence="15">
    <location>
        <begin position="217"/>
        <end position="231"/>
    </location>
</feature>
<dbReference type="AlphaFoldDB" id="A0A9J6GPL8"/>
<evidence type="ECO:0000256" key="11">
    <source>
        <dbReference type="ARBA" id="ARBA00023204"/>
    </source>
</evidence>
<dbReference type="PANTHER" id="PTHR45990:SF1">
    <property type="entry name" value="DNA REPAIR PROTEIN REV1"/>
    <property type="match status" value="1"/>
</dbReference>
<evidence type="ECO:0000256" key="8">
    <source>
        <dbReference type="ARBA" id="ARBA00022763"/>
    </source>
</evidence>
<name>A0A9J6GPL8_HAELO</name>
<evidence type="ECO:0000256" key="9">
    <source>
        <dbReference type="ARBA" id="ARBA00022842"/>
    </source>
</evidence>
<dbReference type="Gene3D" id="6.10.250.1490">
    <property type="match status" value="1"/>
</dbReference>
<dbReference type="InterPro" id="IPR036420">
    <property type="entry name" value="BRCT_dom_sf"/>
</dbReference>
<dbReference type="Pfam" id="PF00817">
    <property type="entry name" value="IMS"/>
    <property type="match status" value="1"/>
</dbReference>
<proteinExistence type="inferred from homology"/>
<dbReference type="GO" id="GO:0006281">
    <property type="term" value="P:DNA repair"/>
    <property type="evidence" value="ECO:0007669"/>
    <property type="project" value="UniProtKB-KW"/>
</dbReference>
<keyword evidence="7 14" id="KW-0479">Metal-binding</keyword>
<evidence type="ECO:0000313" key="18">
    <source>
        <dbReference type="EMBL" id="KAH9376584.1"/>
    </source>
</evidence>
<organism evidence="18 19">
    <name type="scientific">Haemaphysalis longicornis</name>
    <name type="common">Bush tick</name>
    <dbReference type="NCBI Taxonomy" id="44386"/>
    <lineage>
        <taxon>Eukaryota</taxon>
        <taxon>Metazoa</taxon>
        <taxon>Ecdysozoa</taxon>
        <taxon>Arthropoda</taxon>
        <taxon>Chelicerata</taxon>
        <taxon>Arachnida</taxon>
        <taxon>Acari</taxon>
        <taxon>Parasitiformes</taxon>
        <taxon>Ixodida</taxon>
        <taxon>Ixodoidea</taxon>
        <taxon>Ixodidae</taxon>
        <taxon>Haemaphysalinae</taxon>
        <taxon>Haemaphysalis</taxon>
    </lineage>
</organism>
<dbReference type="GO" id="GO:0042276">
    <property type="term" value="P:error-prone translesion synthesis"/>
    <property type="evidence" value="ECO:0007669"/>
    <property type="project" value="InterPro"/>
</dbReference>
<dbReference type="Gene3D" id="1.10.150.20">
    <property type="entry name" value="5' to 3' exonuclease, C-terminal subdomain"/>
    <property type="match status" value="1"/>
</dbReference>
<feature type="compositionally biased region" description="Low complexity" evidence="15">
    <location>
        <begin position="790"/>
        <end position="802"/>
    </location>
</feature>
<feature type="domain" description="UmuC" evidence="17">
    <location>
        <begin position="306"/>
        <end position="514"/>
    </location>
</feature>
<dbReference type="SUPFAM" id="SSF56672">
    <property type="entry name" value="DNA/RNA polymerases"/>
    <property type="match status" value="1"/>
</dbReference>
<dbReference type="Proteomes" id="UP000821853">
    <property type="component" value="Unassembled WGS sequence"/>
</dbReference>
<feature type="region of interest" description="Disordered" evidence="15">
    <location>
        <begin position="707"/>
        <end position="730"/>
    </location>
</feature>
<keyword evidence="11 13" id="KW-0234">DNA repair</keyword>
<evidence type="ECO:0000259" key="16">
    <source>
        <dbReference type="PROSITE" id="PS50172"/>
    </source>
</evidence>
<keyword evidence="19" id="KW-1185">Reference proteome</keyword>
<dbReference type="VEuPathDB" id="VectorBase:HLOH_057324"/>
<evidence type="ECO:0000256" key="14">
    <source>
        <dbReference type="PIRSR" id="PIRSR036573-2"/>
    </source>
</evidence>
<dbReference type="PROSITE" id="PS50173">
    <property type="entry name" value="UMUC"/>
    <property type="match status" value="1"/>
</dbReference>
<feature type="region of interest" description="Disordered" evidence="15">
    <location>
        <begin position="184"/>
        <end position="235"/>
    </location>
</feature>
<dbReference type="Gene3D" id="3.30.70.270">
    <property type="match status" value="1"/>
</dbReference>
<feature type="binding site" evidence="14">
    <location>
        <position position="431"/>
    </location>
    <ligand>
        <name>Mg(2+)</name>
        <dbReference type="ChEBI" id="CHEBI:18420"/>
        <label>1</label>
    </ligand>
</feature>
<dbReference type="InterPro" id="IPR001126">
    <property type="entry name" value="UmuC"/>
</dbReference>
<gene>
    <name evidence="18" type="ORF">HPB48_002537</name>
</gene>
<dbReference type="EMBL" id="JABSTR010000008">
    <property type="protein sequence ID" value="KAH9376584.1"/>
    <property type="molecule type" value="Genomic_DNA"/>
</dbReference>
<dbReference type="Pfam" id="PF21999">
    <property type="entry name" value="IMS_HHH_1"/>
    <property type="match status" value="1"/>
</dbReference>
<evidence type="ECO:0000256" key="4">
    <source>
        <dbReference type="ARBA" id="ARBA00022634"/>
    </source>
</evidence>
<dbReference type="Gene3D" id="6.10.250.1630">
    <property type="match status" value="1"/>
</dbReference>
<feature type="domain" description="BRCT" evidence="16">
    <location>
        <begin position="47"/>
        <end position="118"/>
    </location>
</feature>
<keyword evidence="8 13" id="KW-0227">DNA damage</keyword>
<protein>
    <recommendedName>
        <fullName evidence="3 13">DNA repair protein REV1</fullName>
        <ecNumber evidence="13">2.7.7.-</ecNumber>
    </recommendedName>
</protein>
<dbReference type="InterPro" id="IPR025527">
    <property type="entry name" value="HUWE1/Rev1_UBM"/>
</dbReference>
<accession>A0A9J6GPL8</accession>
<dbReference type="CDD" id="cd01701">
    <property type="entry name" value="PolY_Rev1"/>
    <property type="match status" value="1"/>
</dbReference>
<dbReference type="GO" id="GO:0046872">
    <property type="term" value="F:metal ion binding"/>
    <property type="evidence" value="ECO:0007669"/>
    <property type="project" value="UniProtKB-KW"/>
</dbReference>
<dbReference type="InterPro" id="IPR043128">
    <property type="entry name" value="Rev_trsase/Diguanyl_cyclase"/>
</dbReference>
<feature type="binding site" evidence="14">
    <location>
        <position position="432"/>
    </location>
    <ligand>
        <name>Mg(2+)</name>
        <dbReference type="ChEBI" id="CHEBI:18420"/>
        <label>1</label>
    </ligand>
</feature>
<evidence type="ECO:0000256" key="13">
    <source>
        <dbReference type="PIRNR" id="PIRNR036573"/>
    </source>
</evidence>
<evidence type="ECO:0000256" key="15">
    <source>
        <dbReference type="SAM" id="MobiDB-lite"/>
    </source>
</evidence>
<comment type="caution">
    <text evidence="18">The sequence shown here is derived from an EMBL/GenBank/DDBJ whole genome shotgun (WGS) entry which is preliminary data.</text>
</comment>
<dbReference type="EC" id="2.7.7.-" evidence="13"/>
<comment type="similarity">
    <text evidence="2 13">Belongs to the DNA polymerase type-Y family.</text>
</comment>
<dbReference type="Pfam" id="PF11799">
    <property type="entry name" value="IMS_C"/>
    <property type="match status" value="1"/>
</dbReference>
<keyword evidence="5 13" id="KW-0808">Transferase</keyword>
<comment type="subcellular location">
    <subcellularLocation>
        <location evidence="1 13">Nucleus</location>
    </subcellularLocation>
</comment>
<comment type="function">
    <text evidence="13">Deoxycytidyl transferase involved in DNA repair. Transfers a dCMP residue from dCTP to the 3'-end of a DNA primer in a template-dependent reaction. May assist in the first step in the bypass of abasic lesions by the insertion of a nucleotide opposite the lesion. Required for normal induction of mutations by physical and chemical agents.</text>
</comment>
<feature type="compositionally biased region" description="Polar residues" evidence="15">
    <location>
        <begin position="184"/>
        <end position="209"/>
    </location>
</feature>
<keyword evidence="10 13" id="KW-0238">DNA-binding</keyword>
<reference evidence="18 19" key="1">
    <citation type="journal article" date="2020" name="Cell">
        <title>Large-Scale Comparative Analyses of Tick Genomes Elucidate Their Genetic Diversity and Vector Capacities.</title>
        <authorList>
            <consortium name="Tick Genome and Microbiome Consortium (TIGMIC)"/>
            <person name="Jia N."/>
            <person name="Wang J."/>
            <person name="Shi W."/>
            <person name="Du L."/>
            <person name="Sun Y."/>
            <person name="Zhan W."/>
            <person name="Jiang J.F."/>
            <person name="Wang Q."/>
            <person name="Zhang B."/>
            <person name="Ji P."/>
            <person name="Bell-Sakyi L."/>
            <person name="Cui X.M."/>
            <person name="Yuan T.T."/>
            <person name="Jiang B.G."/>
            <person name="Yang W.F."/>
            <person name="Lam T.T."/>
            <person name="Chang Q.C."/>
            <person name="Ding S.J."/>
            <person name="Wang X.J."/>
            <person name="Zhu J.G."/>
            <person name="Ruan X.D."/>
            <person name="Zhao L."/>
            <person name="Wei J.T."/>
            <person name="Ye R.Z."/>
            <person name="Que T.C."/>
            <person name="Du C.H."/>
            <person name="Zhou Y.H."/>
            <person name="Cheng J.X."/>
            <person name="Dai P.F."/>
            <person name="Guo W.B."/>
            <person name="Han X.H."/>
            <person name="Huang E.J."/>
            <person name="Li L.F."/>
            <person name="Wei W."/>
            <person name="Gao Y.C."/>
            <person name="Liu J.Z."/>
            <person name="Shao H.Z."/>
            <person name="Wang X."/>
            <person name="Wang C.C."/>
            <person name="Yang T.C."/>
            <person name="Huo Q.B."/>
            <person name="Li W."/>
            <person name="Chen H.Y."/>
            <person name="Chen S.E."/>
            <person name="Zhou L.G."/>
            <person name="Ni X.B."/>
            <person name="Tian J.H."/>
            <person name="Sheng Y."/>
            <person name="Liu T."/>
            <person name="Pan Y.S."/>
            <person name="Xia L.Y."/>
            <person name="Li J."/>
            <person name="Zhao F."/>
            <person name="Cao W.C."/>
        </authorList>
    </citation>
    <scope>NUCLEOTIDE SEQUENCE [LARGE SCALE GENOMIC DNA]</scope>
    <source>
        <strain evidence="18">HaeL-2018</strain>
    </source>
</reference>
<dbReference type="InterPro" id="IPR053848">
    <property type="entry name" value="IMS_HHH_1"/>
</dbReference>
<comment type="cofactor">
    <cofactor evidence="14">
        <name>Mg(2+)</name>
        <dbReference type="ChEBI" id="CHEBI:18420"/>
    </cofactor>
    <text evidence="14">Binds 2 magnesium ions.</text>
</comment>
<dbReference type="OMA" id="EELHKCF"/>
<dbReference type="InterPro" id="IPR036775">
    <property type="entry name" value="DNA_pol_Y-fam_lit_finger_sf"/>
</dbReference>
<sequence length="964" mass="106777">MGTRSRRRRFRPTGFEEFGGYMSAKVQKLEQQFINSAHNEVDSSQERSDGIFSGISVFVNGYTDPTAEEIKRIMMTHGGTYQHYYKRQPNCYMIATNLPPAKLIHLRDYVVKPSWISDRSVRFLMCVTYCECRLTFWPNFLFPSLSCTFSVQAGKLLPVQDYLLHAPDLKNGQQKLNVIRYDKPSTSSAAAPEDTAQSNDQGSWLSPENSQDEDECAEHHSESSARGEPRKLNSQRYKVGDPRFLEEFYGRSRLHHISTASIKLRDYISQKRAASNGTFSGIEELKQYLESKSSREQVPLGGDVVLMHIDMDCFFVSVGLRTRPHLKGKPVAVCHGKTSASAAKSSSQAGPSWADSQGGSSELMSRSEVASCSYEARKAGVKGGMYLGQARKLCPGLMAIPYEFESYDEVSRLLYDIVASFTLDIEAISCDELYADVTKVLREASCTPNEFAEFLRKRIEEKTLCTASVGLGPNMLAARVANRFAKPNGHHFVDSSHLLKFFEAVNVKDLPGVGYRLQSQLAEMGVSTCKQLQAVSMETLKAKFGMKTSSLLYNYARGIDSRSLQFDKLRKSVSAEVNYGIRFKEAPDMLKFIGQLSAEVEKRLTEAGVQGRSITLKIKVRQKDAPENPSKYMGHGLCDNLAKSSHLLAATASKAVISKECWSLAMQMHLVASDIRGVGIQVSRLEPLQPGQGSGVKTMLDFLTTSRSTENQSTENQRTSPVAGPSTSTAHVVTTNGVSESLPRAVSLPAFSEIDPAVLDSLPPDIKDEVLTMYRESRRNPLRSKDSAASTSGVKGTKSSSSNHRGPQSAASTKPKAPPTGKRRGRPPKNAISPQKARLLACHSLKEYMASGDPTKPVQAAVEMFETVIDSEKKMGQVKALLQQWISTTNDTVLNSDVVAWTNVLCSIVHERNLEMLDVLLKFFHRIVEKNGAQLWQDAYMKVVNTVQGEVLQVFGHFMKVPIF</sequence>
<dbReference type="Gene3D" id="3.30.1490.100">
    <property type="entry name" value="DNA polymerase, Y-family, little finger domain"/>
    <property type="match status" value="1"/>
</dbReference>
<dbReference type="Gene3D" id="1.20.58.1280">
    <property type="entry name" value="DNA repair protein Rev1, C-terminal domain"/>
    <property type="match status" value="1"/>
</dbReference>